<dbReference type="AlphaFoldDB" id="A0A941ET79"/>
<accession>A0A941ET79</accession>
<feature type="non-terminal residue" evidence="1">
    <location>
        <position position="102"/>
    </location>
</feature>
<reference evidence="1" key="1">
    <citation type="submission" date="2021-04" db="EMBL/GenBank/DDBJ databases">
        <title>Genome based classification of Actinospica acidithermotolerans sp. nov., an actinobacterium isolated from an Indonesian hot spring.</title>
        <authorList>
            <person name="Kusuma A.B."/>
            <person name="Putra K.E."/>
            <person name="Nafisah S."/>
            <person name="Loh J."/>
            <person name="Nouioui I."/>
            <person name="Goodfellow M."/>
        </authorList>
    </citation>
    <scope>NUCLEOTIDE SEQUENCE</scope>
    <source>
        <strain evidence="1">CSCA 57</strain>
    </source>
</reference>
<keyword evidence="2" id="KW-1185">Reference proteome</keyword>
<protein>
    <submittedName>
        <fullName evidence="1">Nucleoside triphosphate pyrophosphohydrolase</fullName>
    </submittedName>
</protein>
<name>A0A941ET79_9ACTN</name>
<comment type="caution">
    <text evidence="1">The sequence shown here is derived from an EMBL/GenBank/DDBJ whole genome shotgun (WGS) entry which is preliminary data.</text>
</comment>
<dbReference type="Proteomes" id="UP000675781">
    <property type="component" value="Unassembled WGS sequence"/>
</dbReference>
<proteinExistence type="predicted"/>
<gene>
    <name evidence="1" type="ORF">KDL01_22395</name>
</gene>
<organism evidence="1 2">
    <name type="scientific">Actinospica durhamensis</name>
    <dbReference type="NCBI Taxonomy" id="1508375"/>
    <lineage>
        <taxon>Bacteria</taxon>
        <taxon>Bacillati</taxon>
        <taxon>Actinomycetota</taxon>
        <taxon>Actinomycetes</taxon>
        <taxon>Catenulisporales</taxon>
        <taxon>Actinospicaceae</taxon>
        <taxon>Actinospica</taxon>
    </lineage>
</organism>
<evidence type="ECO:0000313" key="2">
    <source>
        <dbReference type="Proteomes" id="UP000675781"/>
    </source>
</evidence>
<dbReference type="EMBL" id="JAGSOG010000122">
    <property type="protein sequence ID" value="MBR7836043.1"/>
    <property type="molecule type" value="Genomic_DNA"/>
</dbReference>
<evidence type="ECO:0000313" key="1">
    <source>
        <dbReference type="EMBL" id="MBR7836043.1"/>
    </source>
</evidence>
<sequence length="102" mass="10732">MTGRIVLIPFSPRVAPGLMSAAAWRVVAEPGARVHAGDEEHPILEYLDDLDIAIELIEGEAEEVAEELLAEAAAGAQVVWLADPSGGDQRLVHALGERLAAG</sequence>